<dbReference type="InterPro" id="IPR019734">
    <property type="entry name" value="TPR_rpt"/>
</dbReference>
<keyword evidence="5" id="KW-0472">Membrane</keyword>
<reference evidence="6 7" key="1">
    <citation type="journal article" date="2015" name="Nature">
        <title>rRNA introns, odd ribosomes, and small enigmatic genomes across a large radiation of phyla.</title>
        <authorList>
            <person name="Brown C.T."/>
            <person name="Hug L.A."/>
            <person name="Thomas B.C."/>
            <person name="Sharon I."/>
            <person name="Castelle C.J."/>
            <person name="Singh A."/>
            <person name="Wilkins M.J."/>
            <person name="Williams K.H."/>
            <person name="Banfield J.F."/>
        </authorList>
    </citation>
    <scope>NUCLEOTIDE SEQUENCE [LARGE SCALE GENOMIC DNA]</scope>
</reference>
<feature type="transmembrane region" description="Helical" evidence="5">
    <location>
        <begin position="12"/>
        <end position="32"/>
    </location>
</feature>
<feature type="repeat" description="TPR" evidence="3">
    <location>
        <begin position="667"/>
        <end position="700"/>
    </location>
</feature>
<feature type="transmembrane region" description="Helical" evidence="5">
    <location>
        <begin position="386"/>
        <end position="407"/>
    </location>
</feature>
<feature type="transmembrane region" description="Helical" evidence="5">
    <location>
        <begin position="442"/>
        <end position="465"/>
    </location>
</feature>
<dbReference type="InterPro" id="IPR011990">
    <property type="entry name" value="TPR-like_helical_dom_sf"/>
</dbReference>
<protein>
    <submittedName>
        <fullName evidence="6">Uncharacterized protein</fullName>
    </submittedName>
</protein>
<feature type="transmembrane region" description="Helical" evidence="5">
    <location>
        <begin position="350"/>
        <end position="374"/>
    </location>
</feature>
<evidence type="ECO:0000256" key="3">
    <source>
        <dbReference type="PROSITE-ProRule" id="PRU00339"/>
    </source>
</evidence>
<keyword evidence="2 3" id="KW-0802">TPR repeat</keyword>
<name>A0A0G1XWJ7_9BACT</name>
<proteinExistence type="predicted"/>
<feature type="transmembrane region" description="Helical" evidence="5">
    <location>
        <begin position="38"/>
        <end position="60"/>
    </location>
</feature>
<dbReference type="PANTHER" id="PTHR45586:SF1">
    <property type="entry name" value="LIPOPOLYSACCHARIDE ASSEMBLY PROTEIN B"/>
    <property type="match status" value="1"/>
</dbReference>
<dbReference type="SMART" id="SM00028">
    <property type="entry name" value="TPR"/>
    <property type="match status" value="2"/>
</dbReference>
<feature type="transmembrane region" description="Helical" evidence="5">
    <location>
        <begin position="221"/>
        <end position="238"/>
    </location>
</feature>
<dbReference type="Pfam" id="PF13414">
    <property type="entry name" value="TPR_11"/>
    <property type="match status" value="1"/>
</dbReference>
<keyword evidence="5" id="KW-1133">Transmembrane helix</keyword>
<evidence type="ECO:0000256" key="2">
    <source>
        <dbReference type="ARBA" id="ARBA00022803"/>
    </source>
</evidence>
<evidence type="ECO:0000256" key="1">
    <source>
        <dbReference type="ARBA" id="ARBA00022737"/>
    </source>
</evidence>
<dbReference type="SUPFAM" id="SSF48452">
    <property type="entry name" value="TPR-like"/>
    <property type="match status" value="1"/>
</dbReference>
<dbReference type="PATRIC" id="fig|1618605.3.peg.453"/>
<dbReference type="AlphaFoldDB" id="A0A0G1XWJ7"/>
<dbReference type="InterPro" id="IPR051012">
    <property type="entry name" value="CellSynth/LPSAsmb/PSIAsmb"/>
</dbReference>
<gene>
    <name evidence="6" type="ORF">UY83_C0006G0045</name>
</gene>
<feature type="repeat" description="TPR" evidence="3">
    <location>
        <begin position="701"/>
        <end position="734"/>
    </location>
</feature>
<dbReference type="Proteomes" id="UP000034740">
    <property type="component" value="Unassembled WGS sequence"/>
</dbReference>
<comment type="caution">
    <text evidence="6">The sequence shown here is derived from an EMBL/GenBank/DDBJ whole genome shotgun (WGS) entry which is preliminary data.</text>
</comment>
<evidence type="ECO:0000256" key="4">
    <source>
        <dbReference type="SAM" id="MobiDB-lite"/>
    </source>
</evidence>
<sequence>MNSVLISWSRLVYLAGLVLCLVLVVPLVWFPFALGKTALFALAMLAAAILFVSGGGTAALSRSRGFYIALFVCLIPLAYLLSTAYSVNPAVAFLGQGVEVDTILFTLLAFLAFILSFALFRTLRTVRILLATLTTALVVAAAFQSANIFIPSMPLQSFADQSANLIGKWNDLGILLGLLFLLLLSRLELMSTPRIGARLLWAGLSVLTVVLLGFVNFALVWWFILAGSVVIAATSLLERRGTEASLRSNGVPWFAAAGAALSIAFLIYGGAVNAALTSFFPVSSLEVRPSYIATLEIVSTARDGKIKPLLIGTGPSTFLQNWLLHKPAEVNQSVFWNLDFLVGFSTLTTALLTVGVIGVLAWLVPISLVLLAAARALRQKFLTREDIGEATSIVLSSSFLFAVLLLYVPSPNIVLAAFISAGAAFGFLWRQGRPREEAANTGFNRLAAAAVAVLLVALSIVPAIFGAKRLASNAFIAYGQAALAQGDEDSALAASARAAIFEETSDSLMLKTGAGMEKLVSIAATVGEPTDDVRRQFTSLVQESIAAGQRAHDQNPADYRPDVALGKIYDFLAGLRVQGAEDSARAAYDAAAERNPTNPQIPLLRAVFEARAGNMQQAQVFVSQALTQKSNYTDAMLFVVQTAAASNDMPTATRAAQAAAQTAPGVPSIWFQLGLLYYSQGMMSESITSLRQAISLAPDYANAKYFLGLALAAEGQNEEALNLFADLQKGNPDNEEVLSIINNLQQGNEPFAGVKDEKPEQRATAPIAE</sequence>
<keyword evidence="1" id="KW-0677">Repeat</keyword>
<feature type="transmembrane region" description="Helical" evidence="5">
    <location>
        <begin position="128"/>
        <end position="149"/>
    </location>
</feature>
<feature type="transmembrane region" description="Helical" evidence="5">
    <location>
        <begin position="102"/>
        <end position="121"/>
    </location>
</feature>
<evidence type="ECO:0000256" key="5">
    <source>
        <dbReference type="SAM" id="Phobius"/>
    </source>
</evidence>
<organism evidence="6 7">
    <name type="scientific">Candidatus Adlerbacteria bacterium GW2011_GWA1_54_10</name>
    <dbReference type="NCBI Taxonomy" id="1618605"/>
    <lineage>
        <taxon>Bacteria</taxon>
        <taxon>Candidatus Adleribacteriota</taxon>
    </lineage>
</organism>
<accession>A0A0G1XWJ7</accession>
<dbReference type="EMBL" id="LCRO01000006">
    <property type="protein sequence ID" value="KKW35568.1"/>
    <property type="molecule type" value="Genomic_DNA"/>
</dbReference>
<feature type="transmembrane region" description="Helical" evidence="5">
    <location>
        <begin position="250"/>
        <end position="271"/>
    </location>
</feature>
<feature type="region of interest" description="Disordered" evidence="4">
    <location>
        <begin position="748"/>
        <end position="769"/>
    </location>
</feature>
<evidence type="ECO:0000313" key="6">
    <source>
        <dbReference type="EMBL" id="KKW35568.1"/>
    </source>
</evidence>
<dbReference type="PANTHER" id="PTHR45586">
    <property type="entry name" value="TPR REPEAT-CONTAINING PROTEIN PA4667"/>
    <property type="match status" value="1"/>
</dbReference>
<dbReference type="Gene3D" id="1.25.40.10">
    <property type="entry name" value="Tetratricopeptide repeat domain"/>
    <property type="match status" value="1"/>
</dbReference>
<dbReference type="PROSITE" id="PS50005">
    <property type="entry name" value="TPR"/>
    <property type="match status" value="2"/>
</dbReference>
<feature type="transmembrane region" description="Helical" evidence="5">
    <location>
        <begin position="199"/>
        <end position="215"/>
    </location>
</feature>
<evidence type="ECO:0000313" key="7">
    <source>
        <dbReference type="Proteomes" id="UP000034740"/>
    </source>
</evidence>
<feature type="transmembrane region" description="Helical" evidence="5">
    <location>
        <begin position="169"/>
        <end position="187"/>
    </location>
</feature>
<keyword evidence="5" id="KW-0812">Transmembrane</keyword>
<feature type="transmembrane region" description="Helical" evidence="5">
    <location>
        <begin position="413"/>
        <end position="430"/>
    </location>
</feature>
<feature type="transmembrane region" description="Helical" evidence="5">
    <location>
        <begin position="67"/>
        <end position="87"/>
    </location>
</feature>